<evidence type="ECO:0000313" key="2">
    <source>
        <dbReference type="Proteomes" id="UP001595704"/>
    </source>
</evidence>
<name>A0ABV7UJ75_9HYPH</name>
<comment type="caution">
    <text evidence="1">The sequence shown here is derived from an EMBL/GenBank/DDBJ whole genome shotgun (WGS) entry which is preliminary data.</text>
</comment>
<gene>
    <name evidence="1" type="ORF">ACFONL_13465</name>
</gene>
<sequence>MLLTSPAPRLAYRLISSQFPPIAIFDKVATARDLTAAFDLSGWTNDPQVRERIDRHDPYDLVFGISNPGIILASFLHVGNNGMLSTGVNTGNKVGH</sequence>
<keyword evidence="2" id="KW-1185">Reference proteome</keyword>
<evidence type="ECO:0000313" key="1">
    <source>
        <dbReference type="EMBL" id="MFC3638368.1"/>
    </source>
</evidence>
<protein>
    <submittedName>
        <fullName evidence="1">Uncharacterized protein</fullName>
    </submittedName>
</protein>
<dbReference type="Proteomes" id="UP001595704">
    <property type="component" value="Unassembled WGS sequence"/>
</dbReference>
<reference evidence="2" key="1">
    <citation type="journal article" date="2019" name="Int. J. Syst. Evol. Microbiol.">
        <title>The Global Catalogue of Microorganisms (GCM) 10K type strain sequencing project: providing services to taxonomists for standard genome sequencing and annotation.</title>
        <authorList>
            <consortium name="The Broad Institute Genomics Platform"/>
            <consortium name="The Broad Institute Genome Sequencing Center for Infectious Disease"/>
            <person name="Wu L."/>
            <person name="Ma J."/>
        </authorList>
    </citation>
    <scope>NUCLEOTIDE SEQUENCE [LARGE SCALE GENOMIC DNA]</scope>
    <source>
        <strain evidence="2">KCTC 42282</strain>
    </source>
</reference>
<accession>A0ABV7UJ75</accession>
<dbReference type="RefSeq" id="WP_191321339.1">
    <property type="nucleotide sequence ID" value="NZ_BNCG01000066.1"/>
</dbReference>
<organism evidence="1 2">
    <name type="scientific">Camelimonas fluminis</name>
    <dbReference type="NCBI Taxonomy" id="1576911"/>
    <lineage>
        <taxon>Bacteria</taxon>
        <taxon>Pseudomonadati</taxon>
        <taxon>Pseudomonadota</taxon>
        <taxon>Alphaproteobacteria</taxon>
        <taxon>Hyphomicrobiales</taxon>
        <taxon>Chelatococcaceae</taxon>
        <taxon>Camelimonas</taxon>
    </lineage>
</organism>
<proteinExistence type="predicted"/>
<dbReference type="EMBL" id="JBHRYC010000067">
    <property type="protein sequence ID" value="MFC3638368.1"/>
    <property type="molecule type" value="Genomic_DNA"/>
</dbReference>